<evidence type="ECO:0000256" key="8">
    <source>
        <dbReference type="ARBA" id="ARBA00022837"/>
    </source>
</evidence>
<feature type="transmembrane region" description="Helical" evidence="18">
    <location>
        <begin position="889"/>
        <end position="911"/>
    </location>
</feature>
<feature type="transmembrane region" description="Helical" evidence="18">
    <location>
        <begin position="397"/>
        <end position="417"/>
    </location>
</feature>
<feature type="transmembrane region" description="Helical" evidence="18">
    <location>
        <begin position="830"/>
        <end position="847"/>
    </location>
</feature>
<keyword evidence="9 16" id="KW-0851">Voltage-gated channel</keyword>
<keyword evidence="3 16" id="KW-0109">Calcium transport</keyword>
<feature type="domain" description="Voltage-dependent calcium channel alpha-1 subunit IQ" evidence="20">
    <location>
        <begin position="1405"/>
        <end position="1478"/>
    </location>
</feature>
<dbReference type="FunFam" id="1.10.287.70:FF:000117">
    <property type="entry name" value="Voltage-gated Ca2+ channel, alpha subunit"/>
    <property type="match status" value="1"/>
</dbReference>
<reference evidence="22 23" key="1">
    <citation type="journal article" date="2016" name="Nat. Commun.">
        <title>Extremotolerant tardigrade genome and improved radiotolerance of human cultured cells by tardigrade-unique protein.</title>
        <authorList>
            <person name="Hashimoto T."/>
            <person name="Horikawa D.D."/>
            <person name="Saito Y."/>
            <person name="Kuwahara H."/>
            <person name="Kozuka-Hata H."/>
            <person name="Shin-I T."/>
            <person name="Minakuchi Y."/>
            <person name="Ohishi K."/>
            <person name="Motoyama A."/>
            <person name="Aizu T."/>
            <person name="Enomoto A."/>
            <person name="Kondo K."/>
            <person name="Tanaka S."/>
            <person name="Hara Y."/>
            <person name="Koshikawa S."/>
            <person name="Sagara H."/>
            <person name="Miura T."/>
            <person name="Yokobori S."/>
            <person name="Miyagawa K."/>
            <person name="Suzuki Y."/>
            <person name="Kubo T."/>
            <person name="Oyama M."/>
            <person name="Kohara Y."/>
            <person name="Fujiyama A."/>
            <person name="Arakawa K."/>
            <person name="Katayama T."/>
            <person name="Toyoda A."/>
            <person name="Kunieda T."/>
        </authorList>
    </citation>
    <scope>NUCLEOTIDE SEQUENCE [LARGE SCALE GENOMIC DNA]</scope>
    <source>
        <strain evidence="22 23">YOKOZUNA-1</strain>
    </source>
</reference>
<feature type="domain" description="Ion transport" evidence="19">
    <location>
        <begin position="1079"/>
        <end position="1332"/>
    </location>
</feature>
<protein>
    <recommendedName>
        <fullName evidence="16">Voltage-dependent L-type calcium channel subunit alpha</fullName>
    </recommendedName>
</protein>
<dbReference type="InterPro" id="IPR005821">
    <property type="entry name" value="Ion_trans_dom"/>
</dbReference>
<dbReference type="PRINTS" id="PR01630">
    <property type="entry name" value="LVDCCALPHA1"/>
</dbReference>
<feature type="compositionally biased region" description="Basic and acidic residues" evidence="17">
    <location>
        <begin position="639"/>
        <end position="651"/>
    </location>
</feature>
<evidence type="ECO:0000256" key="7">
    <source>
        <dbReference type="ARBA" id="ARBA00022737"/>
    </source>
</evidence>
<comment type="subcellular location">
    <subcellularLocation>
        <location evidence="1 16">Membrane</location>
        <topology evidence="1 16">Multi-pass membrane protein</topology>
    </subcellularLocation>
</comment>
<gene>
    <name evidence="22" type="primary">RvY_13770-1</name>
    <name evidence="22" type="synonym">RvY_13770.1</name>
    <name evidence="22" type="ORF">RvY_13770</name>
</gene>
<evidence type="ECO:0000313" key="23">
    <source>
        <dbReference type="Proteomes" id="UP000186922"/>
    </source>
</evidence>
<evidence type="ECO:0000259" key="19">
    <source>
        <dbReference type="Pfam" id="PF00520"/>
    </source>
</evidence>
<evidence type="ECO:0000256" key="1">
    <source>
        <dbReference type="ARBA" id="ARBA00004141"/>
    </source>
</evidence>
<feature type="transmembrane region" description="Helical" evidence="18">
    <location>
        <begin position="1206"/>
        <end position="1229"/>
    </location>
</feature>
<feature type="transmembrane region" description="Helical" evidence="18">
    <location>
        <begin position="107"/>
        <end position="127"/>
    </location>
</feature>
<dbReference type="PRINTS" id="PR00167">
    <property type="entry name" value="CACHANNEL"/>
</dbReference>
<dbReference type="SUPFAM" id="SSF81324">
    <property type="entry name" value="Voltage-gated potassium channels"/>
    <property type="match status" value="4"/>
</dbReference>
<feature type="transmembrane region" description="Helical" evidence="18">
    <location>
        <begin position="75"/>
        <end position="95"/>
    </location>
</feature>
<evidence type="ECO:0000256" key="12">
    <source>
        <dbReference type="ARBA" id="ARBA00023136"/>
    </source>
</evidence>
<feature type="binding site" evidence="15">
    <location>
        <position position="974"/>
    </location>
    <ligand>
        <name>Ca(2+)</name>
        <dbReference type="ChEBI" id="CHEBI:29108"/>
    </ligand>
</feature>
<feature type="transmembrane region" description="Helical" evidence="18">
    <location>
        <begin position="1109"/>
        <end position="1127"/>
    </location>
</feature>
<keyword evidence="10 18" id="KW-1133">Transmembrane helix</keyword>
<dbReference type="InterPro" id="IPR027359">
    <property type="entry name" value="Volt_channel_dom_sf"/>
</dbReference>
<dbReference type="OrthoDB" id="431720at2759"/>
<evidence type="ECO:0000256" key="11">
    <source>
        <dbReference type="ARBA" id="ARBA00023065"/>
    </source>
</evidence>
<dbReference type="FunFam" id="1.10.287.70:FF:000107">
    <property type="entry name" value="Voltage-dependent L-type calcium channel subunit alpha"/>
    <property type="match status" value="1"/>
</dbReference>
<dbReference type="Pfam" id="PF08763">
    <property type="entry name" value="Ca_chan_IQ"/>
    <property type="match status" value="1"/>
</dbReference>
<evidence type="ECO:0000256" key="4">
    <source>
        <dbReference type="ARBA" id="ARBA00022673"/>
    </source>
</evidence>
<feature type="transmembrane region" description="Helical" evidence="18">
    <location>
        <begin position="1147"/>
        <end position="1175"/>
    </location>
</feature>
<feature type="compositionally biased region" description="Polar residues" evidence="17">
    <location>
        <begin position="1537"/>
        <end position="1552"/>
    </location>
</feature>
<organism evidence="22 23">
    <name type="scientific">Ramazzottius varieornatus</name>
    <name type="common">Water bear</name>
    <name type="synonym">Tardigrade</name>
    <dbReference type="NCBI Taxonomy" id="947166"/>
    <lineage>
        <taxon>Eukaryota</taxon>
        <taxon>Metazoa</taxon>
        <taxon>Ecdysozoa</taxon>
        <taxon>Tardigrada</taxon>
        <taxon>Eutardigrada</taxon>
        <taxon>Parachela</taxon>
        <taxon>Hypsibioidea</taxon>
        <taxon>Ramazzottiidae</taxon>
        <taxon>Ramazzottius</taxon>
    </lineage>
</organism>
<proteinExistence type="inferred from homology"/>
<evidence type="ECO:0000313" key="22">
    <source>
        <dbReference type="EMBL" id="GAV03328.1"/>
    </source>
</evidence>
<keyword evidence="2" id="KW-0813">Transport</keyword>
<comment type="caution">
    <text evidence="22">The sequence shown here is derived from an EMBL/GenBank/DDBJ whole genome shotgun (WGS) entry which is preliminary data.</text>
</comment>
<evidence type="ECO:0000256" key="6">
    <source>
        <dbReference type="ARBA" id="ARBA00022723"/>
    </source>
</evidence>
<dbReference type="GO" id="GO:0008331">
    <property type="term" value="F:high voltage-gated calcium channel activity"/>
    <property type="evidence" value="ECO:0007669"/>
    <property type="project" value="TreeGrafter"/>
</dbReference>
<dbReference type="GO" id="GO:0098703">
    <property type="term" value="P:calcium ion import across plasma membrane"/>
    <property type="evidence" value="ECO:0007669"/>
    <property type="project" value="TreeGrafter"/>
</dbReference>
<name>A0A1D1VU95_RAMVA</name>
<keyword evidence="4 16" id="KW-0107">Calcium channel</keyword>
<dbReference type="Gene3D" id="1.10.238.10">
    <property type="entry name" value="EF-hand"/>
    <property type="match status" value="1"/>
</dbReference>
<keyword evidence="12 18" id="KW-0472">Membrane</keyword>
<feature type="transmembrane region" description="Helical" evidence="18">
    <location>
        <begin position="285"/>
        <end position="309"/>
    </location>
</feature>
<dbReference type="GO" id="GO:0005891">
    <property type="term" value="C:voltage-gated calcium channel complex"/>
    <property type="evidence" value="ECO:0007669"/>
    <property type="project" value="InterPro"/>
</dbReference>
<feature type="domain" description="Voltage-dependent L-type calcium channel IQ-associated" evidence="21">
    <location>
        <begin position="1343"/>
        <end position="1395"/>
    </location>
</feature>
<feature type="transmembrane region" description="Helical" evidence="18">
    <location>
        <begin position="37"/>
        <end position="55"/>
    </location>
</feature>
<feature type="domain" description="Ion transport" evidence="19">
    <location>
        <begin position="395"/>
        <end position="631"/>
    </location>
</feature>
<dbReference type="Pfam" id="PF00520">
    <property type="entry name" value="Ion_trans"/>
    <property type="match status" value="4"/>
</dbReference>
<evidence type="ECO:0000256" key="2">
    <source>
        <dbReference type="ARBA" id="ARBA00022448"/>
    </source>
</evidence>
<dbReference type="FunFam" id="1.10.287.70:FF:000009">
    <property type="entry name" value="Voltage-dependent L-type calcium channel subunit alpha"/>
    <property type="match status" value="1"/>
</dbReference>
<accession>A0A1D1VU95</accession>
<keyword evidence="14" id="KW-0407">Ion channel</keyword>
<dbReference type="InterPro" id="IPR001611">
    <property type="entry name" value="Leu-rich_rpt"/>
</dbReference>
<evidence type="ECO:0000256" key="3">
    <source>
        <dbReference type="ARBA" id="ARBA00022568"/>
    </source>
</evidence>
<feature type="region of interest" description="Disordered" evidence="17">
    <location>
        <begin position="1524"/>
        <end position="1552"/>
    </location>
</feature>
<feature type="transmembrane region" description="Helical" evidence="18">
    <location>
        <begin position="522"/>
        <end position="544"/>
    </location>
</feature>
<keyword evidence="5 18" id="KW-0812">Transmembrane</keyword>
<dbReference type="Gene3D" id="6.10.250.2500">
    <property type="match status" value="1"/>
</dbReference>
<evidence type="ECO:0000256" key="10">
    <source>
        <dbReference type="ARBA" id="ARBA00022989"/>
    </source>
</evidence>
<dbReference type="InterPro" id="IPR031649">
    <property type="entry name" value="GPHH_dom"/>
</dbReference>
<keyword evidence="11" id="KW-0406">Ion transport</keyword>
<feature type="transmembrane region" description="Helical" evidence="18">
    <location>
        <begin position="1001"/>
        <end position="1026"/>
    </location>
</feature>
<feature type="binding site" evidence="15">
    <location>
        <position position="264"/>
    </location>
    <ligand>
        <name>Ca(2+)</name>
        <dbReference type="ChEBI" id="CHEBI:29108"/>
    </ligand>
</feature>
<keyword evidence="6 15" id="KW-0479">Metal-binding</keyword>
<dbReference type="InterPro" id="IPR002077">
    <property type="entry name" value="VDCCAlpha1"/>
</dbReference>
<dbReference type="Gene3D" id="1.10.287.70">
    <property type="match status" value="4"/>
</dbReference>
<keyword evidence="13" id="KW-0325">Glycoprotein</keyword>
<feature type="transmembrane region" description="Helical" evidence="18">
    <location>
        <begin position="1079"/>
        <end position="1097"/>
    </location>
</feature>
<comment type="similarity">
    <text evidence="16">Belongs to the calcium channel alpha-1 subunit (TC 1.A.1.11) family.</text>
</comment>
<feature type="transmembrane region" description="Helical" evidence="18">
    <location>
        <begin position="798"/>
        <end position="818"/>
    </location>
</feature>
<feature type="transmembrane region" description="Helical" evidence="18">
    <location>
        <begin position="1299"/>
        <end position="1322"/>
    </location>
</feature>
<evidence type="ECO:0000256" key="18">
    <source>
        <dbReference type="SAM" id="Phobius"/>
    </source>
</evidence>
<evidence type="ECO:0000259" key="20">
    <source>
        <dbReference type="Pfam" id="PF08763"/>
    </source>
</evidence>
<dbReference type="Proteomes" id="UP000186922">
    <property type="component" value="Unassembled WGS sequence"/>
</dbReference>
<sequence>MIATSKDDEAPPCACRPSSKNSPFRKGCRRFVRSRPFEFFILAAIMASCIGLAISTPFPNGDSNRRNAVVEEMEIYFIAIFTVECILKICAYGFVTRSDGYFRSFMNIVDFVIVVLGLVTIVVPLLTSSTKTTDAALDVKALRAFRVLRPLRVLSGVGSLQVVLNAIGRALVPLLHVELLVLLMLMTYAIIGVELFMGALQKTCFVNHSGTLKMVPEPEPCGSADVCNEGEVCRKGWDGPNYGITNFDNFGLAMLTVFQCLTMEGWTAVLYWINDSVGNSWPWIYFLTLIVIGSFFVLNSVLGVLSGMFSKERAKASKRGAYRASVEKQKFEAEVQGYLDWISKGEEITNLTKQGPGWSRKTEKKDKSRPRISNTETFRKIERWRANGRLMLQSRTCYWLIIVAVFLNTVVLSTKYHGEPQWLDEFQDVTNLLFIVFFTLEMLLKVLCFGPRGYFKSLFNRFDFLVVVTSIVEYALVHASLVPEFGIAALRTARLMRIFKVTNHWFNLRSLSISLVNSIRSIASLLFLLFLFVFIFSVLGMQIFGGRFNTDPDEEPFRQTFDSFWQSLLTVFQILTGEDWQEVMYQGIQSYGGVHSGGVFVALFFVAVIVGGKYILLNVFLAIAVDNLGETEGAPPAPAEEKTEAAQEVKSEGRRYPFVPEGYFVQNQEASSEASELSSSQQNRSRADTSLELDVYSNCDRDDSPDSLDSESMYGAKEKQPRWRLAAGMSDPYPPYRSLYIFRRENKFRVLLHRICCDRSFRAFILVCIIFSSALLAAMDPVRASMAYKDIILDYCDYGFTVIFAIEITMKIISYGLWMHPGSFCRNHFNVLDALVVLLSIISYALTRTSFSAVKALRVFRVLRPLIAINRAKGLRRVVRCVVVAVKTIWNIILITFIVIFIFTIIGVQLFKGRFYYCNDPSKQTFEECQGDFVEYKKGSPVLPIREREWTNHNFNFDNVLRGLITLFTVSTTEGWIEYAYNAIDSNVENHGPIFNHRPHVVIFFVAFIIVVGFFMLNIFVGFIIVTFQQEGEQEFAHCQLDRNQRMCMEFALFARPIKRYIPTNRLQYKIWWLVTSEPFEYCVFGLIILNTVAMASKYNGEPASSAHALEYLNMIFTGFFGVEAIVKLMGYGIRTYFRDPWNSFDFAVLVGSLIDILYGAFATSNHFTLNLNFFRVFRALRLGKLLGRGEDTRILLWTFARSLKALPYVALLIGVIFFIYAVIGMQIFGKIALDNVNSAICRNNNFRTFPQACMLLFRCATGEAWQDIMLSCAYRNGVFCDEEAGEPAGAICGSAFTYIYFTSFHFVCTFMILNVLVAVIMDNFDYLTRDWSILGPQHLDDFVRLWADYDPKASGRIQHGDVVSLLKRMNPPLGIGKFCPRRLARKKLLAMNMPLYADGTVHFNATLFALVRTALGIQTEGKVNGANERLRGIVKSLWSRIPDKFLNLVIPAVGAKDITVGTLYAASMMQEFRRRFQRRTELLAAQRAKLLEKMDGLELKASQPQEGMEEGMVDHEVVYSEDNSEFDSVSDDYGVQTETESSSGSRLSAFV</sequence>
<dbReference type="EMBL" id="BDGG01000009">
    <property type="protein sequence ID" value="GAV03328.1"/>
    <property type="molecule type" value="Genomic_DNA"/>
</dbReference>
<feature type="transmembrane region" description="Helical" evidence="18">
    <location>
        <begin position="250"/>
        <end position="273"/>
    </location>
</feature>
<dbReference type="Gene3D" id="1.20.120.350">
    <property type="entry name" value="Voltage-gated potassium channels. Chain C"/>
    <property type="match status" value="4"/>
</dbReference>
<feature type="transmembrane region" description="Helical" evidence="18">
    <location>
        <begin position="429"/>
        <end position="448"/>
    </location>
</feature>
<feature type="region of interest" description="Disordered" evidence="17">
    <location>
        <begin position="696"/>
        <end position="715"/>
    </location>
</feature>
<dbReference type="Pfam" id="PF16905">
    <property type="entry name" value="GPHH"/>
    <property type="match status" value="1"/>
</dbReference>
<dbReference type="InterPro" id="IPR050599">
    <property type="entry name" value="VDCC_alpha-1_subunit"/>
</dbReference>
<evidence type="ECO:0000256" key="16">
    <source>
        <dbReference type="RuleBase" id="RU003808"/>
    </source>
</evidence>
<evidence type="ECO:0000256" key="13">
    <source>
        <dbReference type="ARBA" id="ARBA00023180"/>
    </source>
</evidence>
<dbReference type="STRING" id="947166.A0A1D1VU95"/>
<dbReference type="PANTHER" id="PTHR45628">
    <property type="entry name" value="VOLTAGE-DEPENDENT CALCIUM CHANNEL TYPE A SUBUNIT ALPHA-1"/>
    <property type="match status" value="1"/>
</dbReference>
<dbReference type="FunFam" id="1.20.120.350:FF:000009">
    <property type="entry name" value="Voltage-dependent T-type calcium channel subunit alpha"/>
    <property type="match status" value="1"/>
</dbReference>
<feature type="binding site" evidence="15">
    <location>
        <position position="578"/>
    </location>
    <ligand>
        <name>Ca(2+)</name>
        <dbReference type="ChEBI" id="CHEBI:29108"/>
    </ligand>
</feature>
<dbReference type="InterPro" id="IPR014873">
    <property type="entry name" value="VDCC_a1su_IQ"/>
</dbReference>
<feature type="transmembrane region" description="Helical" evidence="18">
    <location>
        <begin position="179"/>
        <end position="200"/>
    </location>
</feature>
<evidence type="ECO:0000256" key="14">
    <source>
        <dbReference type="ARBA" id="ARBA00023303"/>
    </source>
</evidence>
<feature type="region of interest" description="Disordered" evidence="17">
    <location>
        <begin position="1"/>
        <end position="25"/>
    </location>
</feature>
<keyword evidence="23" id="KW-1185">Reference proteome</keyword>
<feature type="domain" description="Ion transport" evidence="19">
    <location>
        <begin position="759"/>
        <end position="1035"/>
    </location>
</feature>
<evidence type="ECO:0000256" key="17">
    <source>
        <dbReference type="SAM" id="MobiDB-lite"/>
    </source>
</evidence>
<dbReference type="GO" id="GO:0046872">
    <property type="term" value="F:metal ion binding"/>
    <property type="evidence" value="ECO:0007669"/>
    <property type="project" value="UniProtKB-KW"/>
</dbReference>
<dbReference type="PROSITE" id="PS51450">
    <property type="entry name" value="LRR"/>
    <property type="match status" value="1"/>
</dbReference>
<keyword evidence="8 15" id="KW-0106">Calcium</keyword>
<keyword evidence="7" id="KW-0677">Repeat</keyword>
<feature type="domain" description="Ion transport" evidence="19">
    <location>
        <begin position="35"/>
        <end position="316"/>
    </location>
</feature>
<evidence type="ECO:0000259" key="21">
    <source>
        <dbReference type="Pfam" id="PF16905"/>
    </source>
</evidence>
<dbReference type="FunFam" id="1.20.120.350:FF:000006">
    <property type="entry name" value="Voltage-dependent L-type calcium channel subunit alpha"/>
    <property type="match status" value="1"/>
</dbReference>
<dbReference type="PANTHER" id="PTHR45628:SF1">
    <property type="entry name" value="VOLTAGE-DEPENDENT CALCIUM CHANNEL TYPE D SUBUNIT ALPHA-1"/>
    <property type="match status" value="1"/>
</dbReference>
<feature type="transmembrane region" description="Helical" evidence="18">
    <location>
        <begin position="761"/>
        <end position="778"/>
    </location>
</feature>
<feature type="region of interest" description="Disordered" evidence="17">
    <location>
        <begin position="632"/>
        <end position="651"/>
    </location>
</feature>
<comment type="function">
    <text evidence="16">Voltage-sensitive calcium channels (VSCC) mediate the entry of calcium ions into excitable cells and are also involved in a variety of calcium-dependent processes, including muscle contraction, hormone or neurotransmitter release, gene expression, cell motility, cell division and cell death.</text>
</comment>
<evidence type="ECO:0000256" key="5">
    <source>
        <dbReference type="ARBA" id="ARBA00022692"/>
    </source>
</evidence>
<evidence type="ECO:0000256" key="15">
    <source>
        <dbReference type="PIRSR" id="PIRSR602077-1"/>
    </source>
</evidence>
<dbReference type="InterPro" id="IPR005446">
    <property type="entry name" value="VDCC_L_a1su"/>
</dbReference>
<evidence type="ECO:0000256" key="9">
    <source>
        <dbReference type="ARBA" id="ARBA00022882"/>
    </source>
</evidence>
<feature type="transmembrane region" description="Helical" evidence="18">
    <location>
        <begin position="599"/>
        <end position="625"/>
    </location>
</feature>